<reference evidence="1 2" key="1">
    <citation type="submission" date="2016-10" db="EMBL/GenBank/DDBJ databases">
        <authorList>
            <person name="de Groot N.N."/>
        </authorList>
    </citation>
    <scope>NUCLEOTIDE SEQUENCE [LARGE SCALE GENOMIC DNA]</scope>
    <source>
        <strain evidence="1 2">CGMCC 4.3143</strain>
    </source>
</reference>
<dbReference type="OrthoDB" id="9802752at2"/>
<proteinExistence type="predicted"/>
<dbReference type="PIRSF" id="PIRSF015268">
    <property type="entry name" value="Virulence_RhuM"/>
    <property type="match status" value="1"/>
</dbReference>
<dbReference type="EMBL" id="FNBE01000019">
    <property type="protein sequence ID" value="SDH11266.1"/>
    <property type="molecule type" value="Genomic_DNA"/>
</dbReference>
<name>A0A1G7ZRV3_PSEOR</name>
<dbReference type="PANTHER" id="PTHR35810:SF1">
    <property type="entry name" value="CYTOPLASMIC PROTEIN"/>
    <property type="match status" value="1"/>
</dbReference>
<evidence type="ECO:0000313" key="2">
    <source>
        <dbReference type="Proteomes" id="UP000198967"/>
    </source>
</evidence>
<organism evidence="1 2">
    <name type="scientific">Pseudonocardia oroxyli</name>
    <dbReference type="NCBI Taxonomy" id="366584"/>
    <lineage>
        <taxon>Bacteria</taxon>
        <taxon>Bacillati</taxon>
        <taxon>Actinomycetota</taxon>
        <taxon>Actinomycetes</taxon>
        <taxon>Pseudonocardiales</taxon>
        <taxon>Pseudonocardiaceae</taxon>
        <taxon>Pseudonocardia</taxon>
    </lineage>
</organism>
<dbReference type="Proteomes" id="UP000198967">
    <property type="component" value="Unassembled WGS sequence"/>
</dbReference>
<dbReference type="PANTHER" id="PTHR35810">
    <property type="entry name" value="CYTOPLASMIC PROTEIN-RELATED"/>
    <property type="match status" value="1"/>
</dbReference>
<sequence>MTEPGGELVVYRSDDGQSRVQLRAVGGTVWLTQAQLAELYATSVQNIQQIISRVLADGEVTQATINSALIVRQEGNRQVKREVKVYNLDMILAVGYRVSTLRAVQFRQWATTVLREYLVKGFAMDDRRLKDPGGTDYFDELLERIRDIRASERRFYLKVRDIFAATSSDYDKDAEAARTFFKTIQNKLLFAVTGHTAAELIVMRCDPAALNLGLTSWAGRRVQKKDIDTAKNYLLQEEMSELNLLTTRFLDFAEDRARRRLTLVMADWVAQTDRFLTFDERELLKGAGTVSAARMREVTDERYEVFDSRRRAEEAERAAIEEWDDLRELTAIERPDEGDHVG</sequence>
<dbReference type="InterPro" id="IPR011204">
    <property type="entry name" value="Virulence_RhuM-like"/>
</dbReference>
<evidence type="ECO:0000313" key="1">
    <source>
        <dbReference type="EMBL" id="SDH11266.1"/>
    </source>
</evidence>
<protein>
    <submittedName>
        <fullName evidence="1">Uncharacterized conserved protein</fullName>
    </submittedName>
</protein>
<accession>A0A1G7ZRV3</accession>
<gene>
    <name evidence="1" type="ORF">SAMN05216377_11918</name>
</gene>
<dbReference type="AlphaFoldDB" id="A0A1G7ZRV3"/>
<dbReference type="STRING" id="366584.SAMN05216377_11918"/>
<dbReference type="RefSeq" id="WP_093089059.1">
    <property type="nucleotide sequence ID" value="NZ_FNBE01000019.1"/>
</dbReference>
<keyword evidence="2" id="KW-1185">Reference proteome</keyword>
<dbReference type="Pfam" id="PF13310">
    <property type="entry name" value="Virulence_RhuM"/>
    <property type="match status" value="1"/>
</dbReference>